<name>A0ABU2B3Y4_9MICC</name>
<dbReference type="CDD" id="cd05233">
    <property type="entry name" value="SDR_c"/>
    <property type="match status" value="1"/>
</dbReference>
<dbReference type="Pfam" id="PF13561">
    <property type="entry name" value="adh_short_C2"/>
    <property type="match status" value="1"/>
</dbReference>
<keyword evidence="4" id="KW-1185">Reference proteome</keyword>
<sequence>MSINFASRSVAESTVMVTGAASGMGRATALLFASEGARVVLADRSEEELEQVMTELCDAFPQAEALSVVCDVRKPEDLKNLVSATVERFGGIDTLVNNAGISRRNNISEQEEAEFEEIWQEVLDINLTAHVRLVRLALPHLKESDAGRIINIASSEALVSQGGLISYSATKSGVVGITRSMAIELADHGITANCVCPGPIDTGMTARYPEEAKAKYARRRVPMRRYGRPDEVAQMTLNLALPASSYVTGAVIPVDGGMTMFHV</sequence>
<dbReference type="Gene3D" id="3.40.50.720">
    <property type="entry name" value="NAD(P)-binding Rossmann-like Domain"/>
    <property type="match status" value="1"/>
</dbReference>
<dbReference type="Proteomes" id="UP001183794">
    <property type="component" value="Unassembled WGS sequence"/>
</dbReference>
<dbReference type="GO" id="GO:0004316">
    <property type="term" value="F:3-oxoacyl-[acyl-carrier-protein] reductase (NADPH) activity"/>
    <property type="evidence" value="ECO:0007669"/>
    <property type="project" value="UniProtKB-EC"/>
</dbReference>
<dbReference type="PANTHER" id="PTHR24321">
    <property type="entry name" value="DEHYDROGENASES, SHORT CHAIN"/>
    <property type="match status" value="1"/>
</dbReference>
<dbReference type="InterPro" id="IPR036291">
    <property type="entry name" value="NAD(P)-bd_dom_sf"/>
</dbReference>
<evidence type="ECO:0000256" key="1">
    <source>
        <dbReference type="ARBA" id="ARBA00006484"/>
    </source>
</evidence>
<evidence type="ECO:0000256" key="2">
    <source>
        <dbReference type="ARBA" id="ARBA00023002"/>
    </source>
</evidence>
<dbReference type="PRINTS" id="PR00080">
    <property type="entry name" value="SDRFAMILY"/>
</dbReference>
<comment type="similarity">
    <text evidence="1">Belongs to the short-chain dehydrogenases/reductases (SDR) family.</text>
</comment>
<dbReference type="PRINTS" id="PR00081">
    <property type="entry name" value="GDHRDH"/>
</dbReference>
<dbReference type="InterPro" id="IPR020904">
    <property type="entry name" value="Sc_DH/Rdtase_CS"/>
</dbReference>
<dbReference type="EC" id="1.1.1.100" evidence="3"/>
<evidence type="ECO:0000313" key="4">
    <source>
        <dbReference type="Proteomes" id="UP001183794"/>
    </source>
</evidence>
<dbReference type="PANTHER" id="PTHR24321:SF8">
    <property type="entry name" value="ESTRADIOL 17-BETA-DEHYDROGENASE 8-RELATED"/>
    <property type="match status" value="1"/>
</dbReference>
<gene>
    <name evidence="3" type="ORF">J2S62_002564</name>
</gene>
<dbReference type="RefSeq" id="WP_310175371.1">
    <property type="nucleotide sequence ID" value="NZ_BAABHE010000002.1"/>
</dbReference>
<reference evidence="3 4" key="1">
    <citation type="submission" date="2023-07" db="EMBL/GenBank/DDBJ databases">
        <title>Sequencing the genomes of 1000 actinobacteria strains.</title>
        <authorList>
            <person name="Klenk H.-P."/>
        </authorList>
    </citation>
    <scope>NUCLEOTIDE SEQUENCE [LARGE SCALE GENOMIC DNA]</scope>
    <source>
        <strain evidence="3 4">DSM 22966</strain>
    </source>
</reference>
<protein>
    <submittedName>
        <fullName evidence="3">3-oxoacyl-[acyl-carrier protein] reductase</fullName>
        <ecNumber evidence="3">1.1.1.100</ecNumber>
    </submittedName>
</protein>
<evidence type="ECO:0000313" key="3">
    <source>
        <dbReference type="EMBL" id="MDR7348307.1"/>
    </source>
</evidence>
<comment type="caution">
    <text evidence="3">The sequence shown here is derived from an EMBL/GenBank/DDBJ whole genome shotgun (WGS) entry which is preliminary data.</text>
</comment>
<dbReference type="NCBIfam" id="NF005559">
    <property type="entry name" value="PRK07231.1"/>
    <property type="match status" value="1"/>
</dbReference>
<organism evidence="3 4">
    <name type="scientific">Enteractinococcus fodinae</name>
    <dbReference type="NCBI Taxonomy" id="684663"/>
    <lineage>
        <taxon>Bacteria</taxon>
        <taxon>Bacillati</taxon>
        <taxon>Actinomycetota</taxon>
        <taxon>Actinomycetes</taxon>
        <taxon>Micrococcales</taxon>
        <taxon>Micrococcaceae</taxon>
    </lineage>
</organism>
<dbReference type="InterPro" id="IPR002347">
    <property type="entry name" value="SDR_fam"/>
</dbReference>
<dbReference type="EMBL" id="JAVDYJ010000001">
    <property type="protein sequence ID" value="MDR7348307.1"/>
    <property type="molecule type" value="Genomic_DNA"/>
</dbReference>
<proteinExistence type="inferred from homology"/>
<keyword evidence="2 3" id="KW-0560">Oxidoreductase</keyword>
<accession>A0ABU2B3Y4</accession>
<dbReference type="SUPFAM" id="SSF51735">
    <property type="entry name" value="NAD(P)-binding Rossmann-fold domains"/>
    <property type="match status" value="1"/>
</dbReference>
<dbReference type="PROSITE" id="PS00061">
    <property type="entry name" value="ADH_SHORT"/>
    <property type="match status" value="1"/>
</dbReference>